<dbReference type="AlphaFoldDB" id="K9XWI6"/>
<dbReference type="EMBL" id="CP003653">
    <property type="protein sequence ID" value="AFZ36955.1"/>
    <property type="molecule type" value="Genomic_DNA"/>
</dbReference>
<dbReference type="eggNOG" id="ENOG502ZFUV">
    <property type="taxonomic scope" value="Bacteria"/>
</dbReference>
<dbReference type="HOGENOM" id="CLU_2107506_0_0_3"/>
<accession>K9XWI6</accession>
<dbReference type="RefSeq" id="WP_015194617.1">
    <property type="nucleotide sequence ID" value="NC_019748.1"/>
</dbReference>
<gene>
    <name evidence="1" type="ordered locus">Sta7437_3454</name>
</gene>
<dbReference type="KEGG" id="scs:Sta7437_3454"/>
<sequence length="115" mass="13111">MKTLSLKFAAVLSVLSLSTVNYYLKASAEVYDFATLRTARVCNTIMNMQNADPHNLDLIMARKECNLRNYYVQVCESSGKSLKLCQRDNYNDSNEYGQPPKFTTAQLEDIIEKNL</sequence>
<name>K9XWI6_STAC7</name>
<organism evidence="1 2">
    <name type="scientific">Stanieria cyanosphaera (strain ATCC 29371 / PCC 7437)</name>
    <dbReference type="NCBI Taxonomy" id="111780"/>
    <lineage>
        <taxon>Bacteria</taxon>
        <taxon>Bacillati</taxon>
        <taxon>Cyanobacteriota</taxon>
        <taxon>Cyanophyceae</taxon>
        <taxon>Pleurocapsales</taxon>
        <taxon>Dermocarpellaceae</taxon>
        <taxon>Stanieria</taxon>
    </lineage>
</organism>
<protein>
    <submittedName>
        <fullName evidence="1">Uncharacterized protein</fullName>
    </submittedName>
</protein>
<keyword evidence="2" id="KW-1185">Reference proteome</keyword>
<dbReference type="Proteomes" id="UP000010473">
    <property type="component" value="Chromosome"/>
</dbReference>
<evidence type="ECO:0000313" key="2">
    <source>
        <dbReference type="Proteomes" id="UP000010473"/>
    </source>
</evidence>
<evidence type="ECO:0000313" key="1">
    <source>
        <dbReference type="EMBL" id="AFZ36955.1"/>
    </source>
</evidence>
<dbReference type="OrthoDB" id="9984852at2"/>
<proteinExistence type="predicted"/>
<reference evidence="2" key="1">
    <citation type="journal article" date="2013" name="Proc. Natl. Acad. Sci. U.S.A.">
        <title>Improving the coverage of the cyanobacterial phylum using diversity-driven genome sequencing.</title>
        <authorList>
            <person name="Shih P.M."/>
            <person name="Wu D."/>
            <person name="Latifi A."/>
            <person name="Axen S.D."/>
            <person name="Fewer D.P."/>
            <person name="Talla E."/>
            <person name="Calteau A."/>
            <person name="Cai F."/>
            <person name="Tandeau de Marsac N."/>
            <person name="Rippka R."/>
            <person name="Herdman M."/>
            <person name="Sivonen K."/>
            <person name="Coursin T."/>
            <person name="Laurent T."/>
            <person name="Goodwin L."/>
            <person name="Nolan M."/>
            <person name="Davenport K.W."/>
            <person name="Han C.S."/>
            <person name="Rubin E.M."/>
            <person name="Eisen J.A."/>
            <person name="Woyke T."/>
            <person name="Gugger M."/>
            <person name="Kerfeld C.A."/>
        </authorList>
    </citation>
    <scope>NUCLEOTIDE SEQUENCE [LARGE SCALE GENOMIC DNA]</scope>
    <source>
        <strain evidence="2">ATCC 29371 / PCC 7437</strain>
    </source>
</reference>